<organism evidence="1 2">
    <name type="scientific">Entomophthora muscae</name>
    <dbReference type="NCBI Taxonomy" id="34485"/>
    <lineage>
        <taxon>Eukaryota</taxon>
        <taxon>Fungi</taxon>
        <taxon>Fungi incertae sedis</taxon>
        <taxon>Zoopagomycota</taxon>
        <taxon>Entomophthoromycotina</taxon>
        <taxon>Entomophthoromycetes</taxon>
        <taxon>Entomophthorales</taxon>
        <taxon>Entomophthoraceae</taxon>
        <taxon>Entomophthora</taxon>
    </lineage>
</organism>
<accession>A0ACC2T947</accession>
<name>A0ACC2T947_9FUNG</name>
<sequence length="543" mass="60742">MALLLVPPTLHRVTCPKSLRLASINLNFHSRTKAPPFAYPSLLKHSKAKTPIAYKNCTFSIKTQCFNIPLDRDPKTNANLRSFKEGSVFLSSTVIGGPALVHDLLASKRSGESSSSDSNKFETLEDRNLLKALIDPDNLRMAVLAFYRLNSEFLIKSFPKDVPLVVLKGKPLKPTEDENLLNLGRSRLRITYAPGKGTMHMKSMLLYFPDFLRVVIGSGDLVESDWDQTASICYVQDFPLKQHEHDESNGIHFRSILQDMMNKLEAGHNIPESLNGYNFNAARGWLVSSVPGVHVSEHIENYGHPALAQVIRKQKLANFQRANWFDNNIHYMCTALGRLTYSWLAEFRSSALGFRPRVIPESFYGLFQLKMYFPTVSAVKELKLNSPFRSFYNPTLRSLKKILHQMPPSRIKILASLPKADLPASNSTVPVGWVYCGSHNCSASAWGTLVRADKDDGQQVKPEDDFPAESNSVLNPPRRKKEAPQLALRISNFELGIVLPVSVVNGDDLNKLFYSASLYSVQDAPWSAPNPLPSLKEQESSAA</sequence>
<keyword evidence="2" id="KW-1185">Reference proteome</keyword>
<comment type="caution">
    <text evidence="1">The sequence shown here is derived from an EMBL/GenBank/DDBJ whole genome shotgun (WGS) entry which is preliminary data.</text>
</comment>
<evidence type="ECO:0000313" key="2">
    <source>
        <dbReference type="Proteomes" id="UP001165960"/>
    </source>
</evidence>
<proteinExistence type="predicted"/>
<dbReference type="EMBL" id="QTSX02003552">
    <property type="protein sequence ID" value="KAJ9071120.1"/>
    <property type="molecule type" value="Genomic_DNA"/>
</dbReference>
<evidence type="ECO:0000313" key="1">
    <source>
        <dbReference type="EMBL" id="KAJ9071120.1"/>
    </source>
</evidence>
<reference evidence="1" key="1">
    <citation type="submission" date="2022-04" db="EMBL/GenBank/DDBJ databases">
        <title>Genome of the entomopathogenic fungus Entomophthora muscae.</title>
        <authorList>
            <person name="Elya C."/>
            <person name="Lovett B.R."/>
            <person name="Lee E."/>
            <person name="Macias A.M."/>
            <person name="Hajek A.E."/>
            <person name="De Bivort B.L."/>
            <person name="Kasson M.T."/>
            <person name="De Fine Licht H.H."/>
            <person name="Stajich J.E."/>
        </authorList>
    </citation>
    <scope>NUCLEOTIDE SEQUENCE</scope>
    <source>
        <strain evidence="1">Berkeley</strain>
    </source>
</reference>
<gene>
    <name evidence="1" type="ORF">DSO57_1000793</name>
</gene>
<dbReference type="Proteomes" id="UP001165960">
    <property type="component" value="Unassembled WGS sequence"/>
</dbReference>
<protein>
    <submittedName>
        <fullName evidence="1">Uncharacterized protein</fullName>
    </submittedName>
</protein>